<evidence type="ECO:0000313" key="2">
    <source>
        <dbReference type="EMBL" id="KIW54857.1"/>
    </source>
</evidence>
<evidence type="ECO:0000313" key="3">
    <source>
        <dbReference type="Proteomes" id="UP000054342"/>
    </source>
</evidence>
<sequence length="165" mass="17648">MPSRKYMANGLPSSRTPSPPDSFESTSSTSTYYSATSNPSPPSSPASSKPILIPPSMYSTNPPKPRRISPPQTVLGAIDENSGAVQPDVPLSANKEASPITKLHAYASAPNCRKKPTIASASSPPRSEFDFLIGPNGERFTDLRMNRKLDAAKTRGVLKRLVCFG</sequence>
<dbReference type="HOGENOM" id="CLU_1602474_0_0_1"/>
<proteinExistence type="predicted"/>
<feature type="compositionally biased region" description="Low complexity" evidence="1">
    <location>
        <begin position="45"/>
        <end position="56"/>
    </location>
</feature>
<evidence type="ECO:0000256" key="1">
    <source>
        <dbReference type="SAM" id="MobiDB-lite"/>
    </source>
</evidence>
<accession>A0A0D2CXF1</accession>
<dbReference type="EMBL" id="KN847320">
    <property type="protein sequence ID" value="KIW54857.1"/>
    <property type="molecule type" value="Genomic_DNA"/>
</dbReference>
<feature type="compositionally biased region" description="Low complexity" evidence="1">
    <location>
        <begin position="21"/>
        <end position="38"/>
    </location>
</feature>
<dbReference type="OrthoDB" id="4159509at2759"/>
<gene>
    <name evidence="2" type="ORF">PV05_07189</name>
</gene>
<feature type="region of interest" description="Disordered" evidence="1">
    <location>
        <begin position="1"/>
        <end position="74"/>
    </location>
</feature>
<dbReference type="GeneID" id="25329097"/>
<reference evidence="2 3" key="1">
    <citation type="submission" date="2015-01" db="EMBL/GenBank/DDBJ databases">
        <title>The Genome Sequence of Exophiala xenobiotica CBS118157.</title>
        <authorList>
            <consortium name="The Broad Institute Genomics Platform"/>
            <person name="Cuomo C."/>
            <person name="de Hoog S."/>
            <person name="Gorbushina A."/>
            <person name="Stielow B."/>
            <person name="Teixiera M."/>
            <person name="Abouelleil A."/>
            <person name="Chapman S.B."/>
            <person name="Priest M."/>
            <person name="Young S.K."/>
            <person name="Wortman J."/>
            <person name="Nusbaum C."/>
            <person name="Birren B."/>
        </authorList>
    </citation>
    <scope>NUCLEOTIDE SEQUENCE [LARGE SCALE GENOMIC DNA]</scope>
    <source>
        <strain evidence="2 3">CBS 118157</strain>
    </source>
</reference>
<dbReference type="RefSeq" id="XP_013315441.1">
    <property type="nucleotide sequence ID" value="XM_013459987.1"/>
</dbReference>
<protein>
    <submittedName>
        <fullName evidence="2">Uncharacterized protein</fullName>
    </submittedName>
</protein>
<dbReference type="AlphaFoldDB" id="A0A0D2CXF1"/>
<organism evidence="2 3">
    <name type="scientific">Exophiala xenobiotica</name>
    <dbReference type="NCBI Taxonomy" id="348802"/>
    <lineage>
        <taxon>Eukaryota</taxon>
        <taxon>Fungi</taxon>
        <taxon>Dikarya</taxon>
        <taxon>Ascomycota</taxon>
        <taxon>Pezizomycotina</taxon>
        <taxon>Eurotiomycetes</taxon>
        <taxon>Chaetothyriomycetidae</taxon>
        <taxon>Chaetothyriales</taxon>
        <taxon>Herpotrichiellaceae</taxon>
        <taxon>Exophiala</taxon>
    </lineage>
</organism>
<dbReference type="Proteomes" id="UP000054342">
    <property type="component" value="Unassembled WGS sequence"/>
</dbReference>
<name>A0A0D2CXF1_9EURO</name>
<keyword evidence="3" id="KW-1185">Reference proteome</keyword>